<feature type="region of interest" description="Disordered" evidence="1">
    <location>
        <begin position="1"/>
        <end position="30"/>
    </location>
</feature>
<sequence length="258" mass="27934">MLAIAGCGGGGSDQPAVGINSSPAVQETTSGQSNYFTVTRDDYGLITPNFLYSTDNPVFWSLQANVAAHVVDPDTRCVIRIDVLKDQDGTMPSLSGRTFSFENTPLFPQFPGTFYVFNGQKSVYKKVEEGTITFSSGLAGHNVITGEFDVVLTDYDVKEGPAPRYRLQGTFGFAMGTYGPASPLPSHVYPPNGENTYLHCCSSCHSLSDYDEVPGKGSDLSQRGGELPVVYPGTIADHAGIYLDQKTMQELRIFLNAW</sequence>
<protein>
    <recommendedName>
        <fullName evidence="4">Cytochrome c domain-containing protein</fullName>
    </recommendedName>
</protein>
<evidence type="ECO:0000256" key="1">
    <source>
        <dbReference type="SAM" id="MobiDB-lite"/>
    </source>
</evidence>
<dbReference type="Proteomes" id="UP000756860">
    <property type="component" value="Unassembled WGS sequence"/>
</dbReference>
<name>A0ABS5SGV1_9BACT</name>
<comment type="caution">
    <text evidence="2">The sequence shown here is derived from an EMBL/GenBank/DDBJ whole genome shotgun (WGS) entry which is preliminary data.</text>
</comment>
<evidence type="ECO:0000313" key="2">
    <source>
        <dbReference type="EMBL" id="MBT0654593.1"/>
    </source>
</evidence>
<keyword evidence="3" id="KW-1185">Reference proteome</keyword>
<evidence type="ECO:0008006" key="4">
    <source>
        <dbReference type="Google" id="ProtNLM"/>
    </source>
</evidence>
<gene>
    <name evidence="2" type="ORF">KI810_16190</name>
</gene>
<reference evidence="2 3" key="1">
    <citation type="submission" date="2021-05" db="EMBL/GenBank/DDBJ databases">
        <title>The draft genome of Geobacter luticola JCM 17780.</title>
        <authorList>
            <person name="Xu Z."/>
            <person name="Masuda Y."/>
            <person name="Itoh H."/>
            <person name="Senoo K."/>
        </authorList>
    </citation>
    <scope>NUCLEOTIDE SEQUENCE [LARGE SCALE GENOMIC DNA]</scope>
    <source>
        <strain evidence="2 3">JCM 17780</strain>
    </source>
</reference>
<accession>A0ABS5SGV1</accession>
<feature type="compositionally biased region" description="Polar residues" evidence="1">
    <location>
        <begin position="19"/>
        <end position="30"/>
    </location>
</feature>
<dbReference type="EMBL" id="JAHCVK010000012">
    <property type="protein sequence ID" value="MBT0654593.1"/>
    <property type="molecule type" value="Genomic_DNA"/>
</dbReference>
<organism evidence="2 3">
    <name type="scientific">Geomobilimonas luticola</name>
    <dbReference type="NCBI Taxonomy" id="1114878"/>
    <lineage>
        <taxon>Bacteria</taxon>
        <taxon>Pseudomonadati</taxon>
        <taxon>Thermodesulfobacteriota</taxon>
        <taxon>Desulfuromonadia</taxon>
        <taxon>Geobacterales</taxon>
        <taxon>Geobacteraceae</taxon>
        <taxon>Geomobilimonas</taxon>
    </lineage>
</organism>
<proteinExistence type="predicted"/>
<evidence type="ECO:0000313" key="3">
    <source>
        <dbReference type="Proteomes" id="UP000756860"/>
    </source>
</evidence>
<feature type="compositionally biased region" description="Gly residues" evidence="1">
    <location>
        <begin position="1"/>
        <end position="12"/>
    </location>
</feature>